<evidence type="ECO:0000313" key="2">
    <source>
        <dbReference type="Proteomes" id="UP000031599"/>
    </source>
</evidence>
<gene>
    <name evidence="1" type="ORF">DB30_04568</name>
</gene>
<accession>A0A0C2A6S9</accession>
<dbReference type="Proteomes" id="UP000031599">
    <property type="component" value="Unassembled WGS sequence"/>
</dbReference>
<dbReference type="EMBL" id="JMCC02000004">
    <property type="protein sequence ID" value="KIG19103.1"/>
    <property type="molecule type" value="Genomic_DNA"/>
</dbReference>
<dbReference type="AlphaFoldDB" id="A0A0C2A6S9"/>
<name>A0A0C2A6S9_9BACT</name>
<organism evidence="1 2">
    <name type="scientific">Enhygromyxa salina</name>
    <dbReference type="NCBI Taxonomy" id="215803"/>
    <lineage>
        <taxon>Bacteria</taxon>
        <taxon>Pseudomonadati</taxon>
        <taxon>Myxococcota</taxon>
        <taxon>Polyangia</taxon>
        <taxon>Nannocystales</taxon>
        <taxon>Nannocystaceae</taxon>
        <taxon>Enhygromyxa</taxon>
    </lineage>
</organism>
<proteinExistence type="predicted"/>
<comment type="caution">
    <text evidence="1">The sequence shown here is derived from an EMBL/GenBank/DDBJ whole genome shotgun (WGS) entry which is preliminary data.</text>
</comment>
<sequence length="59" mass="6383">MHRHRHVRGSLGTGVHPAAPRERREQALLSIASFQAAQAPARAWHSRVAVAVAIVIGAR</sequence>
<reference evidence="1 2" key="1">
    <citation type="submission" date="2014-12" db="EMBL/GenBank/DDBJ databases">
        <title>Genome assembly of Enhygromyxa salina DSM 15201.</title>
        <authorList>
            <person name="Sharma G."/>
            <person name="Subramanian S."/>
        </authorList>
    </citation>
    <scope>NUCLEOTIDE SEQUENCE [LARGE SCALE GENOMIC DNA]</scope>
    <source>
        <strain evidence="1 2">DSM 15201</strain>
    </source>
</reference>
<protein>
    <submittedName>
        <fullName evidence="1">Uncharacterized protein</fullName>
    </submittedName>
</protein>
<evidence type="ECO:0000313" key="1">
    <source>
        <dbReference type="EMBL" id="KIG19103.1"/>
    </source>
</evidence>